<dbReference type="GO" id="GO:0006355">
    <property type="term" value="P:regulation of DNA-templated transcription"/>
    <property type="evidence" value="ECO:0007669"/>
    <property type="project" value="InterPro"/>
</dbReference>
<gene>
    <name evidence="1" type="ORF">QQ91_019050</name>
</gene>
<organism evidence="1">
    <name type="scientific">Lyngbya confervoides BDU141951</name>
    <dbReference type="NCBI Taxonomy" id="1574623"/>
    <lineage>
        <taxon>Bacteria</taxon>
        <taxon>Bacillati</taxon>
        <taxon>Cyanobacteriota</taxon>
        <taxon>Cyanophyceae</taxon>
        <taxon>Oscillatoriophycideae</taxon>
        <taxon>Oscillatoriales</taxon>
        <taxon>Microcoleaceae</taxon>
        <taxon>Lyngbya</taxon>
    </lineage>
</organism>
<proteinExistence type="predicted"/>
<reference evidence="1" key="3">
    <citation type="submission" date="2020-02" db="EMBL/GenBank/DDBJ databases">
        <authorList>
            <person name="Sarangi A.N."/>
            <person name="Ghosh S."/>
            <person name="Mukherjee M."/>
            <person name="Tripathy S."/>
        </authorList>
    </citation>
    <scope>NUCLEOTIDE SEQUENCE</scope>
    <source>
        <strain evidence="1">BDU141951</strain>
    </source>
</reference>
<name>A0A0C1Y9D8_9CYAN</name>
<dbReference type="EMBL" id="JTHE02000003">
    <property type="protein sequence ID" value="NEV69202.1"/>
    <property type="molecule type" value="Genomic_DNA"/>
</dbReference>
<reference evidence="1" key="2">
    <citation type="journal article" date="2015" name="Genome Announc.">
        <title>Draft Genome Sequence of Filamentous Marine Cyanobacterium Lyngbya confervoides Strain BDU141951.</title>
        <authorList>
            <person name="Chandrababunaidu M.M."/>
            <person name="Sen D."/>
            <person name="Tripathy S."/>
        </authorList>
    </citation>
    <scope>NUCLEOTIDE SEQUENCE</scope>
    <source>
        <strain evidence="1">BDU141951</strain>
    </source>
</reference>
<dbReference type="Gene3D" id="1.10.1220.10">
    <property type="entry name" value="Met repressor-like"/>
    <property type="match status" value="1"/>
</dbReference>
<reference evidence="1" key="1">
    <citation type="submission" date="2014-11" db="EMBL/GenBank/DDBJ databases">
        <authorList>
            <person name="Malar M.C."/>
            <person name="Sen D."/>
            <person name="Tripathy S."/>
        </authorList>
    </citation>
    <scope>NUCLEOTIDE SEQUENCE</scope>
    <source>
        <strain evidence="1">BDU141951</strain>
    </source>
</reference>
<sequence length="65" mass="7354">MPKSAKPQIRVYIPEETDRLLKAISGIKDSSVNAIVNEAIDSWLNEAEQQEIIQKFNLDQLDEIG</sequence>
<evidence type="ECO:0000313" key="1">
    <source>
        <dbReference type="EMBL" id="NEV69202.1"/>
    </source>
</evidence>
<protein>
    <submittedName>
        <fullName evidence="1">Uncharacterized protein</fullName>
    </submittedName>
</protein>
<dbReference type="InterPro" id="IPR013321">
    <property type="entry name" value="Arc_rbn_hlx_hlx"/>
</dbReference>
<comment type="caution">
    <text evidence="1">The sequence shown here is derived from an EMBL/GenBank/DDBJ whole genome shotgun (WGS) entry which is preliminary data.</text>
</comment>
<dbReference type="AlphaFoldDB" id="A0A0C1Y9D8"/>
<accession>A0A0C1Y9D8</accession>